<dbReference type="EMBL" id="SPVG01000117">
    <property type="protein sequence ID" value="TFW22813.1"/>
    <property type="molecule type" value="Genomic_DNA"/>
</dbReference>
<accession>A0A4Y9SGV5</accession>
<evidence type="ECO:0000313" key="4">
    <source>
        <dbReference type="EMBL" id="TFW22813.1"/>
    </source>
</evidence>
<name>A0A4Y9SGV5_9BURK</name>
<dbReference type="OrthoDB" id="9796129at2"/>
<feature type="domain" description="N-acetyltransferase" evidence="3">
    <location>
        <begin position="12"/>
        <end position="168"/>
    </location>
</feature>
<gene>
    <name evidence="4" type="ORF">E4L98_11705</name>
</gene>
<dbReference type="SUPFAM" id="SSF55729">
    <property type="entry name" value="Acyl-CoA N-acyltransferases (Nat)"/>
    <property type="match status" value="1"/>
</dbReference>
<dbReference type="Proteomes" id="UP000297729">
    <property type="component" value="Unassembled WGS sequence"/>
</dbReference>
<dbReference type="GO" id="GO:0016747">
    <property type="term" value="F:acyltransferase activity, transferring groups other than amino-acyl groups"/>
    <property type="evidence" value="ECO:0007669"/>
    <property type="project" value="InterPro"/>
</dbReference>
<protein>
    <submittedName>
        <fullName evidence="4">N-acetyltransferase</fullName>
    </submittedName>
</protein>
<dbReference type="AlphaFoldDB" id="A0A4Y9SGV5"/>
<dbReference type="CDD" id="cd04301">
    <property type="entry name" value="NAT_SF"/>
    <property type="match status" value="1"/>
</dbReference>
<dbReference type="InterPro" id="IPR050832">
    <property type="entry name" value="Bact_Acetyltransf"/>
</dbReference>
<dbReference type="PANTHER" id="PTHR43877:SF2">
    <property type="entry name" value="AMINOALKYLPHOSPHONATE N-ACETYLTRANSFERASE-RELATED"/>
    <property type="match status" value="1"/>
</dbReference>
<proteinExistence type="predicted"/>
<dbReference type="Pfam" id="PF00583">
    <property type="entry name" value="Acetyltransf_1"/>
    <property type="match status" value="1"/>
</dbReference>
<dbReference type="InterPro" id="IPR016181">
    <property type="entry name" value="Acyl_CoA_acyltransferase"/>
</dbReference>
<evidence type="ECO:0000313" key="5">
    <source>
        <dbReference type="Proteomes" id="UP000297729"/>
    </source>
</evidence>
<evidence type="ECO:0000259" key="3">
    <source>
        <dbReference type="PROSITE" id="PS51186"/>
    </source>
</evidence>
<sequence length="171" mass="18767">MDERVEHEGGGVVIRQTTEADWAALKQVRLAALLDAPTAFGVSHASAAAYTDAQWRDRAAGRGPARYILAFPGAEAVGIVAHVPAAETDLNLIAMWVAPDWRGTSIAAQLVDAVKACAIAQHRRRLLLDVSPENLPASTFYRKQGFVFLPEWEALESHPEIRVQKMEWRTA</sequence>
<reference evidence="4 5" key="1">
    <citation type="submission" date="2019-03" db="EMBL/GenBank/DDBJ databases">
        <title>Draft Genome Sequence of Duganella callidus sp. nov., a Novel Duganella Species Isolated from Cultivated Soil.</title>
        <authorList>
            <person name="Raths R."/>
            <person name="Peta V."/>
            <person name="Bucking H."/>
        </authorList>
    </citation>
    <scope>NUCLEOTIDE SEQUENCE [LARGE SCALE GENOMIC DNA]</scope>
    <source>
        <strain evidence="4 5">DN04</strain>
    </source>
</reference>
<dbReference type="Gene3D" id="3.40.630.30">
    <property type="match status" value="1"/>
</dbReference>
<keyword evidence="1 4" id="KW-0808">Transferase</keyword>
<comment type="caution">
    <text evidence="4">The sequence shown here is derived from an EMBL/GenBank/DDBJ whole genome shotgun (WGS) entry which is preliminary data.</text>
</comment>
<evidence type="ECO:0000256" key="1">
    <source>
        <dbReference type="ARBA" id="ARBA00022679"/>
    </source>
</evidence>
<dbReference type="PROSITE" id="PS51186">
    <property type="entry name" value="GNAT"/>
    <property type="match status" value="1"/>
</dbReference>
<dbReference type="InterPro" id="IPR000182">
    <property type="entry name" value="GNAT_dom"/>
</dbReference>
<keyword evidence="5" id="KW-1185">Reference proteome</keyword>
<dbReference type="PANTHER" id="PTHR43877">
    <property type="entry name" value="AMINOALKYLPHOSPHONATE N-ACETYLTRANSFERASE-RELATED-RELATED"/>
    <property type="match status" value="1"/>
</dbReference>
<keyword evidence="2" id="KW-0012">Acyltransferase</keyword>
<organism evidence="4 5">
    <name type="scientific">Duganella callida</name>
    <dbReference type="NCBI Taxonomy" id="2561932"/>
    <lineage>
        <taxon>Bacteria</taxon>
        <taxon>Pseudomonadati</taxon>
        <taxon>Pseudomonadota</taxon>
        <taxon>Betaproteobacteria</taxon>
        <taxon>Burkholderiales</taxon>
        <taxon>Oxalobacteraceae</taxon>
        <taxon>Telluria group</taxon>
        <taxon>Duganella</taxon>
    </lineage>
</organism>
<evidence type="ECO:0000256" key="2">
    <source>
        <dbReference type="ARBA" id="ARBA00023315"/>
    </source>
</evidence>